<keyword evidence="5" id="KW-1185">Reference proteome</keyword>
<dbReference type="NCBIfam" id="NF009688">
    <property type="entry name" value="PRK13209.1"/>
    <property type="match status" value="1"/>
</dbReference>
<dbReference type="InterPro" id="IPR050417">
    <property type="entry name" value="Sugar_Epim/Isomerase"/>
</dbReference>
<dbReference type="InterPro" id="IPR013022">
    <property type="entry name" value="Xyl_isomerase-like_TIM-brl"/>
</dbReference>
<dbReference type="EMBL" id="AWGA01000016">
    <property type="protein sequence ID" value="TEA27836.1"/>
    <property type="molecule type" value="Genomic_DNA"/>
</dbReference>
<dbReference type="SUPFAM" id="SSF51658">
    <property type="entry name" value="Xylose isomerase-like"/>
    <property type="match status" value="1"/>
</dbReference>
<dbReference type="GO" id="GO:0034015">
    <property type="term" value="F:L-ribulose-5-phosphate 3-epimerase activity"/>
    <property type="evidence" value="ECO:0007669"/>
    <property type="project" value="TreeGrafter"/>
</dbReference>
<reference evidence="4 5" key="1">
    <citation type="journal article" date="2014" name="Appl. Environ. Microbiol.">
        <title>Genomic features of a bumble bee symbiont reflect its host environment.</title>
        <authorList>
            <person name="Martinson V.G."/>
            <person name="Magoc T."/>
            <person name="Koch H."/>
            <person name="Salzberg S.L."/>
            <person name="Moran N.A."/>
        </authorList>
    </citation>
    <scope>NUCLEOTIDE SEQUENCE [LARGE SCALE GENOMIC DNA]</scope>
    <source>
        <strain evidence="4 5">Bimp</strain>
    </source>
</reference>
<dbReference type="PANTHER" id="PTHR43489:SF1">
    <property type="entry name" value="L-RIBULOSE-5-PHOSPHATE 3-EPIMERASE SGBU-RELATED"/>
    <property type="match status" value="1"/>
</dbReference>
<sequence>MYITKANPRIGIYEKALPNDFSWQQKMQEAKALGFDFIEISIDESDEKIARLDWTDEQIYALRQLSQQYNIPLHSMCLSAHRKYPFGSHDPEIRKQAEWLMNKAIAFAYKLGIRVIQLAGYDVYYEPADKLTHARFIQAMQWSAQQAARAGVMLAVEIMDTAYLNSLTKFELLNREVNSPWFTAYPDVGNISGWNYDICTELTLSCHHIVQIHLKDSYRVKPDYAGQFRDLVIGEGDVNFAAIFATLKHIHYTAPLVIEMWAKDDRWRENIVIAQKRLHDIAKSNGIILFEQYQ</sequence>
<keyword evidence="1 4" id="KW-0413">Isomerase</keyword>
<evidence type="ECO:0000256" key="2">
    <source>
        <dbReference type="NCBIfam" id="TIGR00542"/>
    </source>
</evidence>
<dbReference type="Proteomes" id="UP000506160">
    <property type="component" value="Unassembled WGS sequence"/>
</dbReference>
<protein>
    <recommendedName>
        <fullName evidence="2">L-ribulose-5-phosphate 3-epimerase</fullName>
    </recommendedName>
</protein>
<accession>A0AB94IEE4</accession>
<dbReference type="PANTHER" id="PTHR43489">
    <property type="entry name" value="ISOMERASE"/>
    <property type="match status" value="1"/>
</dbReference>
<dbReference type="GO" id="GO:0016861">
    <property type="term" value="F:intramolecular oxidoreductase activity, interconverting aldoses and ketoses"/>
    <property type="evidence" value="ECO:0007669"/>
    <property type="project" value="InterPro"/>
</dbReference>
<name>A0AB94IEE4_9GAMM</name>
<dbReference type="Gene3D" id="3.20.20.150">
    <property type="entry name" value="Divalent-metal-dependent TIM barrel enzymes"/>
    <property type="match status" value="1"/>
</dbReference>
<comment type="caution">
    <text evidence="4">The sequence shown here is derived from an EMBL/GenBank/DDBJ whole genome shotgun (WGS) entry which is preliminary data.</text>
</comment>
<dbReference type="GO" id="GO:0019852">
    <property type="term" value="P:L-ascorbic acid metabolic process"/>
    <property type="evidence" value="ECO:0007669"/>
    <property type="project" value="TreeGrafter"/>
</dbReference>
<evidence type="ECO:0000259" key="3">
    <source>
        <dbReference type="Pfam" id="PF01261"/>
    </source>
</evidence>
<evidence type="ECO:0000313" key="5">
    <source>
        <dbReference type="Proteomes" id="UP000506160"/>
    </source>
</evidence>
<dbReference type="RefSeq" id="WP_024495494.1">
    <property type="nucleotide sequence ID" value="NZ_AWGA01000016.1"/>
</dbReference>
<dbReference type="NCBIfam" id="TIGR00542">
    <property type="entry name" value="hxl6Piso_put"/>
    <property type="match status" value="1"/>
</dbReference>
<gene>
    <name evidence="4" type="ORF">O970_01885</name>
</gene>
<dbReference type="Pfam" id="PF01261">
    <property type="entry name" value="AP_endonuc_2"/>
    <property type="match status" value="1"/>
</dbReference>
<organism evidence="4 5">
    <name type="scientific">Candidatus Schmidhempelia bombi str. Bimp</name>
    <dbReference type="NCBI Taxonomy" id="1387197"/>
    <lineage>
        <taxon>Bacteria</taxon>
        <taxon>Pseudomonadati</taxon>
        <taxon>Pseudomonadota</taxon>
        <taxon>Gammaproteobacteria</taxon>
        <taxon>Orbales</taxon>
        <taxon>Orbaceae</taxon>
        <taxon>Candidatus Schmidhempelia</taxon>
    </lineage>
</organism>
<proteinExistence type="predicted"/>
<evidence type="ECO:0000256" key="1">
    <source>
        <dbReference type="ARBA" id="ARBA00023235"/>
    </source>
</evidence>
<dbReference type="InterPro" id="IPR036237">
    <property type="entry name" value="Xyl_isomerase-like_sf"/>
</dbReference>
<dbReference type="NCBIfam" id="NF009689">
    <property type="entry name" value="PRK13210.1"/>
    <property type="match status" value="1"/>
</dbReference>
<evidence type="ECO:0000313" key="4">
    <source>
        <dbReference type="EMBL" id="TEA27836.1"/>
    </source>
</evidence>
<dbReference type="InterPro" id="IPR004560">
    <property type="entry name" value="L-Ru-5P_3-Epase"/>
</dbReference>
<dbReference type="AlphaFoldDB" id="A0AB94IEE4"/>
<feature type="domain" description="Xylose isomerase-like TIM barrel" evidence="3">
    <location>
        <begin position="28"/>
        <end position="271"/>
    </location>
</feature>